<dbReference type="Pfam" id="PF16754">
    <property type="entry name" value="Pesticin"/>
    <property type="match status" value="1"/>
</dbReference>
<name>A0A420WVW5_9GAMM</name>
<evidence type="ECO:0000313" key="4">
    <source>
        <dbReference type="EMBL" id="RKR03254.1"/>
    </source>
</evidence>
<dbReference type="AlphaFoldDB" id="A0A420WVW5"/>
<organism evidence="4 5">
    <name type="scientific">Kushneria sinocarnis</name>
    <dbReference type="NCBI Taxonomy" id="595502"/>
    <lineage>
        <taxon>Bacteria</taxon>
        <taxon>Pseudomonadati</taxon>
        <taxon>Pseudomonadota</taxon>
        <taxon>Gammaproteobacteria</taxon>
        <taxon>Oceanospirillales</taxon>
        <taxon>Halomonadaceae</taxon>
        <taxon>Kushneria</taxon>
    </lineage>
</organism>
<dbReference type="GO" id="GO:0003796">
    <property type="term" value="F:lysozyme activity"/>
    <property type="evidence" value="ECO:0007669"/>
    <property type="project" value="InterPro"/>
</dbReference>
<dbReference type="Gene3D" id="1.10.530.40">
    <property type="match status" value="1"/>
</dbReference>
<dbReference type="EMBL" id="RBIN01000005">
    <property type="protein sequence ID" value="RKR03254.1"/>
    <property type="molecule type" value="Genomic_DNA"/>
</dbReference>
<protein>
    <submittedName>
        <fullName evidence="4">Phage lysozyme-like predicted toxin</fullName>
    </submittedName>
</protein>
<evidence type="ECO:0000259" key="3">
    <source>
        <dbReference type="Pfam" id="PF16754"/>
    </source>
</evidence>
<dbReference type="InterPro" id="IPR031922">
    <property type="entry name" value="Pesticin_C"/>
</dbReference>
<keyword evidence="5" id="KW-1185">Reference proteome</keyword>
<accession>A0A420WVW5</accession>
<evidence type="ECO:0000313" key="5">
    <source>
        <dbReference type="Proteomes" id="UP000281975"/>
    </source>
</evidence>
<keyword evidence="2" id="KW-0081">Bacteriolytic enzyme</keyword>
<dbReference type="GO" id="GO:0042742">
    <property type="term" value="P:defense response to bacterium"/>
    <property type="evidence" value="ECO:0007669"/>
    <property type="project" value="UniProtKB-KW"/>
</dbReference>
<dbReference type="GO" id="GO:0031640">
    <property type="term" value="P:killing of cells of another organism"/>
    <property type="evidence" value="ECO:0007669"/>
    <property type="project" value="UniProtKB-KW"/>
</dbReference>
<proteinExistence type="predicted"/>
<evidence type="ECO:0000256" key="1">
    <source>
        <dbReference type="ARBA" id="ARBA00022529"/>
    </source>
</evidence>
<comment type="caution">
    <text evidence="4">The sequence shown here is derived from an EMBL/GenBank/DDBJ whole genome shotgun (WGS) entry which is preliminary data.</text>
</comment>
<keyword evidence="1" id="KW-0929">Antimicrobial</keyword>
<feature type="domain" description="Pesticin C-terminal" evidence="3">
    <location>
        <begin position="10"/>
        <end position="156"/>
    </location>
</feature>
<reference evidence="4 5" key="1">
    <citation type="submission" date="2018-10" db="EMBL/GenBank/DDBJ databases">
        <title>Genomic Encyclopedia of Type Strains, Phase IV (KMG-IV): sequencing the most valuable type-strain genomes for metagenomic binning, comparative biology and taxonomic classification.</title>
        <authorList>
            <person name="Goeker M."/>
        </authorList>
    </citation>
    <scope>NUCLEOTIDE SEQUENCE [LARGE SCALE GENOMIC DNA]</scope>
    <source>
        <strain evidence="4 5">DSM 23229</strain>
    </source>
</reference>
<sequence length="196" mass="21094">MTVISPLNTIDLAFLRAPEQGGATGAAVPEARGHRGGVIVANGVDLGRIDRAHFDSLGLDEALARKLRPYLELTGSEAMALLSAGPLRLSHDQIRELDATVHGPLAVELSTRFERASQLQWHELPRSMATLLMQEALCTNVPLEQSRPQLWQAAITGEQSAMLSVLRECEEVEAERAGRAAEYLEQALVGSGAAAH</sequence>
<dbReference type="RefSeq" id="WP_170150037.1">
    <property type="nucleotide sequence ID" value="NZ_RBIN01000005.1"/>
</dbReference>
<dbReference type="Proteomes" id="UP000281975">
    <property type="component" value="Unassembled WGS sequence"/>
</dbReference>
<evidence type="ECO:0000256" key="2">
    <source>
        <dbReference type="ARBA" id="ARBA00022638"/>
    </source>
</evidence>
<dbReference type="InterPro" id="IPR023347">
    <property type="entry name" value="Lysozyme_dom_sf"/>
</dbReference>
<gene>
    <name evidence="4" type="ORF">C7446_1775</name>
</gene>